<proteinExistence type="predicted"/>
<evidence type="ECO:0000313" key="2">
    <source>
        <dbReference type="Proteomes" id="UP000838878"/>
    </source>
</evidence>
<sequence length="97" mass="10718">MFKIFKSNKELNCGKLFESLSVFLSCRIHSHSPTITLNSHWYYQQNDIPLGSCPLLADSQLAVTGRGAQPRAPAPRLAVTLHHPPLATTPPPPLHHT</sequence>
<evidence type="ECO:0000313" key="1">
    <source>
        <dbReference type="EMBL" id="CAH0727584.1"/>
    </source>
</evidence>
<organism evidence="1 2">
    <name type="scientific">Brenthis ino</name>
    <name type="common">lesser marbled fritillary</name>
    <dbReference type="NCBI Taxonomy" id="405034"/>
    <lineage>
        <taxon>Eukaryota</taxon>
        <taxon>Metazoa</taxon>
        <taxon>Ecdysozoa</taxon>
        <taxon>Arthropoda</taxon>
        <taxon>Hexapoda</taxon>
        <taxon>Insecta</taxon>
        <taxon>Pterygota</taxon>
        <taxon>Neoptera</taxon>
        <taxon>Endopterygota</taxon>
        <taxon>Lepidoptera</taxon>
        <taxon>Glossata</taxon>
        <taxon>Ditrysia</taxon>
        <taxon>Papilionoidea</taxon>
        <taxon>Nymphalidae</taxon>
        <taxon>Heliconiinae</taxon>
        <taxon>Argynnini</taxon>
        <taxon>Brenthis</taxon>
    </lineage>
</organism>
<keyword evidence="2" id="KW-1185">Reference proteome</keyword>
<protein>
    <submittedName>
        <fullName evidence="1">Uncharacterized protein</fullName>
    </submittedName>
</protein>
<feature type="non-terminal residue" evidence="1">
    <location>
        <position position="97"/>
    </location>
</feature>
<reference evidence="1" key="1">
    <citation type="submission" date="2021-12" db="EMBL/GenBank/DDBJ databases">
        <authorList>
            <person name="Martin H S."/>
        </authorList>
    </citation>
    <scope>NUCLEOTIDE SEQUENCE</scope>
</reference>
<dbReference type="EMBL" id="OV170226">
    <property type="protein sequence ID" value="CAH0727584.1"/>
    <property type="molecule type" value="Genomic_DNA"/>
</dbReference>
<dbReference type="Proteomes" id="UP000838878">
    <property type="component" value="Chromosome 6"/>
</dbReference>
<name>A0A8J9YCQ6_9NEOP</name>
<gene>
    <name evidence="1" type="ORF">BINO364_LOCUS12904</name>
</gene>
<accession>A0A8J9YCQ6</accession>
<dbReference type="AlphaFoldDB" id="A0A8J9YCQ6"/>